<proteinExistence type="inferred from homology"/>
<dbReference type="CDD" id="cd04740">
    <property type="entry name" value="DHOD_1B_like"/>
    <property type="match status" value="1"/>
</dbReference>
<comment type="function">
    <text evidence="10">Catalyzes the conversion of dihydroorotate to orotate.</text>
</comment>
<dbReference type="SUPFAM" id="SSF51395">
    <property type="entry name" value="FMN-linked oxidoreductases"/>
    <property type="match status" value="1"/>
</dbReference>
<feature type="binding site" evidence="10">
    <location>
        <position position="165"/>
    </location>
    <ligand>
        <name>FMN</name>
        <dbReference type="ChEBI" id="CHEBI:58210"/>
    </ligand>
</feature>
<dbReference type="GO" id="GO:0005737">
    <property type="term" value="C:cytoplasm"/>
    <property type="evidence" value="ECO:0007669"/>
    <property type="project" value="UniProtKB-SubCell"/>
</dbReference>
<feature type="domain" description="Dihydroorotate dehydrogenase catalytic" evidence="11">
    <location>
        <begin position="40"/>
        <end position="325"/>
    </location>
</feature>
<evidence type="ECO:0000313" key="13">
    <source>
        <dbReference type="Proteomes" id="UP000679213"/>
    </source>
</evidence>
<dbReference type="KEGG" id="mesg:MLAUSG7_0569"/>
<dbReference type="Gene3D" id="3.20.20.70">
    <property type="entry name" value="Aldolase class I"/>
    <property type="match status" value="1"/>
</dbReference>
<comment type="caution">
    <text evidence="10">Lacks conserved residue(s) required for the propagation of feature annotation.</text>
</comment>
<keyword evidence="6 10" id="KW-0285">Flavoprotein</keyword>
<evidence type="ECO:0000256" key="9">
    <source>
        <dbReference type="ARBA" id="ARBA00023002"/>
    </source>
</evidence>
<feature type="binding site" evidence="10">
    <location>
        <position position="255"/>
    </location>
    <ligand>
        <name>FMN</name>
        <dbReference type="ChEBI" id="CHEBI:58210"/>
    </ligand>
</feature>
<keyword evidence="5 10" id="KW-0963">Cytoplasm</keyword>
<dbReference type="InterPro" id="IPR013785">
    <property type="entry name" value="Aldolase_TIM"/>
</dbReference>
<feature type="binding site" evidence="10">
    <location>
        <begin position="82"/>
        <end position="83"/>
    </location>
    <ligand>
        <name>FMN</name>
        <dbReference type="ChEBI" id="CHEBI:58210"/>
    </ligand>
</feature>
<keyword evidence="7 10" id="KW-0288">FMN</keyword>
<feature type="binding site" evidence="10">
    <location>
        <position position="82"/>
    </location>
    <ligand>
        <name>substrate</name>
    </ligand>
</feature>
<feature type="binding site" evidence="10">
    <location>
        <begin position="230"/>
        <end position="231"/>
    </location>
    <ligand>
        <name>substrate</name>
    </ligand>
</feature>
<dbReference type="EC" id="1.3.-.-" evidence="10"/>
<dbReference type="Proteomes" id="UP000679213">
    <property type="component" value="Chromosome I"/>
</dbReference>
<feature type="active site" description="Nucleophile" evidence="10">
    <location>
        <position position="168"/>
    </location>
</feature>
<dbReference type="InterPro" id="IPR049622">
    <property type="entry name" value="Dihydroorotate_DH_I"/>
</dbReference>
<dbReference type="InterPro" id="IPR001295">
    <property type="entry name" value="Dihydroorotate_DH_CS"/>
</dbReference>
<comment type="subcellular location">
    <subcellularLocation>
        <location evidence="1 10">Cytoplasm</location>
    </subcellularLocation>
</comment>
<dbReference type="AlphaFoldDB" id="A0A8D6PSX6"/>
<dbReference type="NCBIfam" id="TIGR01037">
    <property type="entry name" value="pyrD_sub1_fam"/>
    <property type="match status" value="1"/>
</dbReference>
<feature type="binding site" evidence="10">
    <location>
        <begin position="303"/>
        <end position="304"/>
    </location>
    <ligand>
        <name>FMN</name>
        <dbReference type="ChEBI" id="CHEBI:58210"/>
    </ligand>
</feature>
<dbReference type="EMBL" id="LR792632">
    <property type="protein sequence ID" value="CAB3288145.1"/>
    <property type="molecule type" value="Genomic_DNA"/>
</dbReference>
<feature type="binding site" evidence="10">
    <location>
        <begin position="281"/>
        <end position="282"/>
    </location>
    <ligand>
        <name>FMN</name>
        <dbReference type="ChEBI" id="CHEBI:58210"/>
    </ligand>
</feature>
<dbReference type="GO" id="GO:0004152">
    <property type="term" value="F:dihydroorotate dehydrogenase activity"/>
    <property type="evidence" value="ECO:0007669"/>
    <property type="project" value="UniProtKB-UniRule"/>
</dbReference>
<dbReference type="InterPro" id="IPR024920">
    <property type="entry name" value="Dihydroorotate_DH_1"/>
</dbReference>
<evidence type="ECO:0000256" key="1">
    <source>
        <dbReference type="ARBA" id="ARBA00004496"/>
    </source>
</evidence>
<comment type="pathway">
    <text evidence="2 10">Pyrimidine metabolism; UMP biosynthesis via de novo pathway.</text>
</comment>
<dbReference type="PROSITE" id="PS00911">
    <property type="entry name" value="DHODEHASE_1"/>
    <property type="match status" value="1"/>
</dbReference>
<keyword evidence="9 10" id="KW-0560">Oxidoreductase</keyword>
<gene>
    <name evidence="10 12" type="primary">pyrD</name>
    <name evidence="12" type="ORF">MLAUSG7_0569</name>
</gene>
<sequence length="341" mass="37226">MKIFLNFSKKRIFKVIYVIKNLISLYHNNYYLKLLVGEYMLKTVICGIEFKNPVFLASGIMGETGSALKRTAKGGAGAVTTKSIGKNPNPGHRNPTIVEVDGGLLNAMGLPNPGIDEYVKELQKVREDLNKMNVRIIGSVYGKDEEEFVEVSKKMEKYVDIIELNISCPHAKGYGATIGQNPELSYSVCKAVKKSVKIPVFAKLTPNVTDILEIANAVVDAGVDGLVAINTVRGMAIDIRAKKPILGNKFGGLSGKCIKPIGIKIVWDLYENFDVPIIGVGGIVSGEDAIEYMMAGASAVQIGSGIYYRGYDIFKKVCDEIVAFLKEENLELKDIIGIAHE</sequence>
<feature type="binding site" evidence="10">
    <location>
        <position position="229"/>
    </location>
    <ligand>
        <name>FMN</name>
        <dbReference type="ChEBI" id="CHEBI:58210"/>
    </ligand>
</feature>
<dbReference type="GO" id="GO:0044205">
    <property type="term" value="P:'de novo' UMP biosynthetic process"/>
    <property type="evidence" value="ECO:0007669"/>
    <property type="project" value="UniProtKB-UniRule"/>
</dbReference>
<dbReference type="PANTHER" id="PTHR48109">
    <property type="entry name" value="DIHYDROOROTATE DEHYDROGENASE (QUINONE), MITOCHONDRIAL-RELATED"/>
    <property type="match status" value="1"/>
</dbReference>
<dbReference type="HAMAP" id="MF_00224">
    <property type="entry name" value="DHO_dh_type1"/>
    <property type="match status" value="1"/>
</dbReference>
<evidence type="ECO:0000259" key="11">
    <source>
        <dbReference type="Pfam" id="PF01180"/>
    </source>
</evidence>
<accession>A0A8D6PSX6</accession>
<name>A0A8D6PSX6_9EURY</name>
<feature type="binding site" evidence="10">
    <location>
        <begin position="106"/>
        <end position="110"/>
    </location>
    <ligand>
        <name>substrate</name>
    </ligand>
</feature>
<feature type="binding site" evidence="10">
    <location>
        <position position="165"/>
    </location>
    <ligand>
        <name>substrate</name>
    </ligand>
</feature>
<dbReference type="GO" id="GO:0006207">
    <property type="term" value="P:'de novo' pyrimidine nucleobase biosynthetic process"/>
    <property type="evidence" value="ECO:0007669"/>
    <property type="project" value="InterPro"/>
</dbReference>
<evidence type="ECO:0000256" key="7">
    <source>
        <dbReference type="ARBA" id="ARBA00022643"/>
    </source>
</evidence>
<dbReference type="NCBIfam" id="NF005574">
    <property type="entry name" value="PRK07259.1"/>
    <property type="match status" value="1"/>
</dbReference>
<feature type="binding site" evidence="10">
    <location>
        <position position="58"/>
    </location>
    <ligand>
        <name>FMN</name>
        <dbReference type="ChEBI" id="CHEBI:58210"/>
    </ligand>
</feature>
<keyword evidence="13" id="KW-1185">Reference proteome</keyword>
<organism evidence="12 13">
    <name type="scientific">Methanocaldococcus lauensis</name>
    <dbReference type="NCBI Taxonomy" id="2546128"/>
    <lineage>
        <taxon>Archaea</taxon>
        <taxon>Methanobacteriati</taxon>
        <taxon>Methanobacteriota</taxon>
        <taxon>Methanomada group</taxon>
        <taxon>Methanococci</taxon>
        <taxon>Methanococcales</taxon>
        <taxon>Methanocaldococcaceae</taxon>
        <taxon>Methanocaldococcus</taxon>
    </lineage>
</organism>
<evidence type="ECO:0000256" key="6">
    <source>
        <dbReference type="ARBA" id="ARBA00022630"/>
    </source>
</evidence>
<evidence type="ECO:0000256" key="8">
    <source>
        <dbReference type="ARBA" id="ARBA00022975"/>
    </source>
</evidence>
<evidence type="ECO:0000313" key="12">
    <source>
        <dbReference type="EMBL" id="CAB3288145.1"/>
    </source>
</evidence>
<evidence type="ECO:0000256" key="2">
    <source>
        <dbReference type="ARBA" id="ARBA00004725"/>
    </source>
</evidence>
<dbReference type="Pfam" id="PF01180">
    <property type="entry name" value="DHO_dh"/>
    <property type="match status" value="1"/>
</dbReference>
<evidence type="ECO:0000256" key="4">
    <source>
        <dbReference type="ARBA" id="ARBA00011669"/>
    </source>
</evidence>
<comment type="cofactor">
    <cofactor evidence="10">
        <name>FMN</name>
        <dbReference type="ChEBI" id="CHEBI:58210"/>
    </cofactor>
    <text evidence="10">Binds 1 FMN per subunit.</text>
</comment>
<dbReference type="FunFam" id="3.20.20.70:FF:000027">
    <property type="entry name" value="Dihydropyrimidine dehydrogenase [NADP(+)]"/>
    <property type="match status" value="1"/>
</dbReference>
<dbReference type="InterPro" id="IPR012135">
    <property type="entry name" value="Dihydroorotate_DH_1_2"/>
</dbReference>
<dbReference type="PANTHER" id="PTHR48109:SF1">
    <property type="entry name" value="DIHYDROOROTATE DEHYDROGENASE (FUMARATE)"/>
    <property type="match status" value="1"/>
</dbReference>
<dbReference type="UniPathway" id="UPA00070"/>
<protein>
    <recommendedName>
        <fullName evidence="10">Dihydroorotate dehydrogenase</fullName>
        <shortName evidence="10">DHOD</shortName>
        <shortName evidence="10">DHODase</shortName>
        <shortName evidence="10">DHOdehase</shortName>
        <ecNumber evidence="10">1.3.-.-</ecNumber>
    </recommendedName>
</protein>
<comment type="similarity">
    <text evidence="3 10">Belongs to the dihydroorotate dehydrogenase family. Type 1 subfamily.</text>
</comment>
<comment type="catalytic activity">
    <reaction evidence="10">
        <text>(S)-dihydroorotate + A = orotate + AH2</text>
        <dbReference type="Rhea" id="RHEA:18073"/>
        <dbReference type="ChEBI" id="CHEBI:13193"/>
        <dbReference type="ChEBI" id="CHEBI:17499"/>
        <dbReference type="ChEBI" id="CHEBI:30839"/>
        <dbReference type="ChEBI" id="CHEBI:30864"/>
    </reaction>
</comment>
<keyword evidence="8 10" id="KW-0665">Pyrimidine biosynthesis</keyword>
<reference evidence="12 13" key="1">
    <citation type="submission" date="2020-04" db="EMBL/GenBank/DDBJ databases">
        <authorList>
            <consortium name="Genoscope - CEA"/>
            <person name="William W."/>
        </authorList>
    </citation>
    <scope>NUCLEOTIDE SEQUENCE [LARGE SCALE GENOMIC DNA]</scope>
    <source>
        <strain evidence="12 13">SG7</strain>
    </source>
</reference>
<evidence type="ECO:0000256" key="5">
    <source>
        <dbReference type="ARBA" id="ARBA00022490"/>
    </source>
</evidence>
<dbReference type="PIRSF" id="PIRSF000164">
    <property type="entry name" value="DHO_oxidase"/>
    <property type="match status" value="1"/>
</dbReference>
<dbReference type="InterPro" id="IPR033888">
    <property type="entry name" value="DHOD_1B"/>
</dbReference>
<comment type="subunit">
    <text evidence="4">Heterotetramer of 2 PyrK and 2 PyrD type B subunits.</text>
</comment>
<dbReference type="PROSITE" id="PS00912">
    <property type="entry name" value="DHODEHASE_2"/>
    <property type="match status" value="1"/>
</dbReference>
<evidence type="ECO:0000256" key="10">
    <source>
        <dbReference type="HAMAP-Rule" id="MF_00224"/>
    </source>
</evidence>
<feature type="binding site" evidence="10">
    <location>
        <position position="203"/>
    </location>
    <ligand>
        <name>FMN</name>
        <dbReference type="ChEBI" id="CHEBI:58210"/>
    </ligand>
</feature>
<evidence type="ECO:0000256" key="3">
    <source>
        <dbReference type="ARBA" id="ARBA00008008"/>
    </source>
</evidence>
<dbReference type="InterPro" id="IPR005720">
    <property type="entry name" value="Dihydroorotate_DH_cat"/>
</dbReference>
<dbReference type="InterPro" id="IPR050074">
    <property type="entry name" value="DHO_dehydrogenase"/>
</dbReference>